<sequence>MQFDSFSGKMYFVSFIDDFSHCCPVYFIRQNSEVFEKFKEFNVLTTNQTGLRIGIFRTDNGREYLSNEFEKYLKSKLIHHELTVPYTPEQNGVAKQRNRMLMESARSMRAHAGESSKYWAEADRKPDVSHFRVFACLAYSHVPDVYRQKLNKKAHKFIFVGYST</sequence>
<evidence type="ECO:0000256" key="6">
    <source>
        <dbReference type="ARBA" id="ARBA00022908"/>
    </source>
</evidence>
<evidence type="ECO:0000259" key="10">
    <source>
        <dbReference type="PROSITE" id="PS50994"/>
    </source>
</evidence>
<reference evidence="11" key="1">
    <citation type="submission" date="2017-05" db="UniProtKB">
        <authorList>
            <consortium name="EnsemblMetazoa"/>
        </authorList>
    </citation>
    <scope>IDENTIFICATION</scope>
</reference>
<dbReference type="STRING" id="400682.A0A1X7UVK0"/>
<keyword evidence="1" id="KW-0540">Nuclease</keyword>
<dbReference type="OMA" id="HGITHET"/>
<dbReference type="GO" id="GO:0003964">
    <property type="term" value="F:RNA-directed DNA polymerase activity"/>
    <property type="evidence" value="ECO:0007669"/>
    <property type="project" value="UniProtKB-KW"/>
</dbReference>
<keyword evidence="6" id="KW-0229">DNA integration</keyword>
<keyword evidence="3" id="KW-0255">Endonuclease</keyword>
<dbReference type="InterPro" id="IPR001584">
    <property type="entry name" value="Integrase_cat-core"/>
</dbReference>
<dbReference type="PANTHER" id="PTHR42648:SF11">
    <property type="entry name" value="TRANSPOSON TY4-P GAG-POL POLYPROTEIN"/>
    <property type="match status" value="1"/>
</dbReference>
<dbReference type="SUPFAM" id="SSF53098">
    <property type="entry name" value="Ribonuclease H-like"/>
    <property type="match status" value="1"/>
</dbReference>
<dbReference type="InterPro" id="IPR039537">
    <property type="entry name" value="Retrotran_Ty1/copia-like"/>
</dbReference>
<proteinExistence type="predicted"/>
<dbReference type="InterPro" id="IPR012337">
    <property type="entry name" value="RNaseH-like_sf"/>
</dbReference>
<evidence type="ECO:0000256" key="1">
    <source>
        <dbReference type="ARBA" id="ARBA00022722"/>
    </source>
</evidence>
<dbReference type="InterPro" id="IPR036397">
    <property type="entry name" value="RNaseH_sf"/>
</dbReference>
<dbReference type="eggNOG" id="KOG0017">
    <property type="taxonomic scope" value="Eukaryota"/>
</dbReference>
<dbReference type="PANTHER" id="PTHR42648">
    <property type="entry name" value="TRANSPOSASE, PUTATIVE-RELATED"/>
    <property type="match status" value="1"/>
</dbReference>
<dbReference type="GO" id="GO:0016787">
    <property type="term" value="F:hydrolase activity"/>
    <property type="evidence" value="ECO:0007669"/>
    <property type="project" value="UniProtKB-KW"/>
</dbReference>
<feature type="domain" description="Integrase catalytic" evidence="10">
    <location>
        <begin position="1"/>
        <end position="164"/>
    </location>
</feature>
<keyword evidence="8" id="KW-0808">Transferase</keyword>
<dbReference type="InterPro" id="IPR057670">
    <property type="entry name" value="SH3_retrovirus"/>
</dbReference>
<evidence type="ECO:0000313" key="11">
    <source>
        <dbReference type="EnsemblMetazoa" id="Aqu2.1.31696_001"/>
    </source>
</evidence>
<protein>
    <recommendedName>
        <fullName evidence="10">Integrase catalytic domain-containing protein</fullName>
    </recommendedName>
</protein>
<dbReference type="Pfam" id="PF25597">
    <property type="entry name" value="SH3_retrovirus"/>
    <property type="match status" value="1"/>
</dbReference>
<organism evidence="11">
    <name type="scientific">Amphimedon queenslandica</name>
    <name type="common">Sponge</name>
    <dbReference type="NCBI Taxonomy" id="400682"/>
    <lineage>
        <taxon>Eukaryota</taxon>
        <taxon>Metazoa</taxon>
        <taxon>Porifera</taxon>
        <taxon>Demospongiae</taxon>
        <taxon>Heteroscleromorpha</taxon>
        <taxon>Haplosclerida</taxon>
        <taxon>Niphatidae</taxon>
        <taxon>Amphimedon</taxon>
    </lineage>
</organism>
<dbReference type="GO" id="GO:0046872">
    <property type="term" value="F:metal ion binding"/>
    <property type="evidence" value="ECO:0007669"/>
    <property type="project" value="UniProtKB-KW"/>
</dbReference>
<dbReference type="GO" id="GO:0003887">
    <property type="term" value="F:DNA-directed DNA polymerase activity"/>
    <property type="evidence" value="ECO:0007669"/>
    <property type="project" value="UniProtKB-KW"/>
</dbReference>
<keyword evidence="4" id="KW-0378">Hydrolase</keyword>
<dbReference type="OrthoDB" id="413361at2759"/>
<dbReference type="Gene3D" id="3.30.420.10">
    <property type="entry name" value="Ribonuclease H-like superfamily/Ribonuclease H"/>
    <property type="match status" value="1"/>
</dbReference>
<dbReference type="Pfam" id="PF00665">
    <property type="entry name" value="rve"/>
    <property type="match status" value="1"/>
</dbReference>
<dbReference type="GO" id="GO:0004519">
    <property type="term" value="F:endonuclease activity"/>
    <property type="evidence" value="ECO:0007669"/>
    <property type="project" value="UniProtKB-KW"/>
</dbReference>
<evidence type="ECO:0000256" key="8">
    <source>
        <dbReference type="ARBA" id="ARBA00022932"/>
    </source>
</evidence>
<evidence type="ECO:0000256" key="5">
    <source>
        <dbReference type="ARBA" id="ARBA00022842"/>
    </source>
</evidence>
<keyword evidence="7" id="KW-0695">RNA-directed DNA polymerase</keyword>
<evidence type="ECO:0000256" key="3">
    <source>
        <dbReference type="ARBA" id="ARBA00022759"/>
    </source>
</evidence>
<evidence type="ECO:0000256" key="7">
    <source>
        <dbReference type="ARBA" id="ARBA00022918"/>
    </source>
</evidence>
<dbReference type="AlphaFoldDB" id="A0A1X7UVK0"/>
<keyword evidence="9" id="KW-0233">DNA recombination</keyword>
<dbReference type="GO" id="GO:0003676">
    <property type="term" value="F:nucleic acid binding"/>
    <property type="evidence" value="ECO:0007669"/>
    <property type="project" value="InterPro"/>
</dbReference>
<keyword evidence="2" id="KW-0479">Metal-binding</keyword>
<dbReference type="PROSITE" id="PS50994">
    <property type="entry name" value="INTEGRASE"/>
    <property type="match status" value="1"/>
</dbReference>
<keyword evidence="8" id="KW-0548">Nucleotidyltransferase</keyword>
<evidence type="ECO:0000256" key="4">
    <source>
        <dbReference type="ARBA" id="ARBA00022801"/>
    </source>
</evidence>
<name>A0A1X7UVK0_AMPQE</name>
<evidence type="ECO:0000256" key="2">
    <source>
        <dbReference type="ARBA" id="ARBA00022723"/>
    </source>
</evidence>
<dbReference type="EnsemblMetazoa" id="Aqu2.1.31696_001">
    <property type="protein sequence ID" value="Aqu2.1.31696_001"/>
    <property type="gene ID" value="Aqu2.1.31696"/>
</dbReference>
<dbReference type="InParanoid" id="A0A1X7UVK0"/>
<keyword evidence="5" id="KW-0460">Magnesium</keyword>
<keyword evidence="8" id="KW-0239">DNA-directed DNA polymerase</keyword>
<dbReference type="GO" id="GO:0015074">
    <property type="term" value="P:DNA integration"/>
    <property type="evidence" value="ECO:0007669"/>
    <property type="project" value="UniProtKB-KW"/>
</dbReference>
<accession>A0A1X7UVK0</accession>
<evidence type="ECO:0000256" key="9">
    <source>
        <dbReference type="ARBA" id="ARBA00023172"/>
    </source>
</evidence>
<dbReference type="GO" id="GO:0006310">
    <property type="term" value="P:DNA recombination"/>
    <property type="evidence" value="ECO:0007669"/>
    <property type="project" value="UniProtKB-KW"/>
</dbReference>